<keyword evidence="6" id="KW-1185">Reference proteome</keyword>
<dbReference type="Proteomes" id="UP000094580">
    <property type="component" value="Unassembled WGS sequence"/>
</dbReference>
<dbReference type="Pfam" id="PF02678">
    <property type="entry name" value="Pirin"/>
    <property type="match status" value="1"/>
</dbReference>
<dbReference type="RefSeq" id="WP_069034741.1">
    <property type="nucleotide sequence ID" value="NZ_MDKC01000033.1"/>
</dbReference>
<organism evidence="5 6">
    <name type="scientific">Gottfriedia luciferensis</name>
    <dbReference type="NCBI Taxonomy" id="178774"/>
    <lineage>
        <taxon>Bacteria</taxon>
        <taxon>Bacillati</taxon>
        <taxon>Bacillota</taxon>
        <taxon>Bacilli</taxon>
        <taxon>Bacillales</taxon>
        <taxon>Bacillaceae</taxon>
        <taxon>Gottfriedia</taxon>
    </lineage>
</organism>
<dbReference type="InterPro" id="IPR003829">
    <property type="entry name" value="Pirin_N_dom"/>
</dbReference>
<evidence type="ECO:0000256" key="1">
    <source>
        <dbReference type="ARBA" id="ARBA00008416"/>
    </source>
</evidence>
<dbReference type="PANTHER" id="PTHR43212:SF3">
    <property type="entry name" value="QUERCETIN 2,3-DIOXYGENASE"/>
    <property type="match status" value="1"/>
</dbReference>
<feature type="domain" description="Pirin N-terminal" evidence="3">
    <location>
        <begin position="8"/>
        <end position="118"/>
    </location>
</feature>
<comment type="caution">
    <text evidence="5">The sequence shown here is derived from an EMBL/GenBank/DDBJ whole genome shotgun (WGS) entry which is preliminary data.</text>
</comment>
<evidence type="ECO:0000313" key="5">
    <source>
        <dbReference type="EMBL" id="ODG90879.1"/>
    </source>
</evidence>
<dbReference type="PIRSF" id="PIRSF006232">
    <property type="entry name" value="Pirin"/>
    <property type="match status" value="1"/>
</dbReference>
<dbReference type="Gene3D" id="2.60.120.10">
    <property type="entry name" value="Jelly Rolls"/>
    <property type="match status" value="2"/>
</dbReference>
<evidence type="ECO:0000256" key="2">
    <source>
        <dbReference type="RuleBase" id="RU003457"/>
    </source>
</evidence>
<dbReference type="InterPro" id="IPR011051">
    <property type="entry name" value="RmlC_Cupin_sf"/>
</dbReference>
<gene>
    <name evidence="5" type="ORF">BED47_10580</name>
</gene>
<feature type="domain" description="Quercetin 2,3-dioxygenase C-terminal cupin" evidence="4">
    <location>
        <begin position="146"/>
        <end position="229"/>
    </location>
</feature>
<dbReference type="PANTHER" id="PTHR43212">
    <property type="entry name" value="QUERCETIN 2,3-DIOXYGENASE"/>
    <property type="match status" value="1"/>
</dbReference>
<proteinExistence type="inferred from homology"/>
<protein>
    <recommendedName>
        <fullName evidence="7">Pirin</fullName>
    </recommendedName>
</protein>
<accession>A0ABX2ZQX5</accession>
<sequence>MFEKINSKQLGHADHGWLKTIHHFSFANYYDPSNMNFGVLRVLNDDLIKAHRGFGTHPHSDMEIISYVINGNLTHADSMGNKHEIGRGDIQYMSAGTGVYHSEHNMGRDLLRLIQLWIIPDKAGHTPNYGDLISDWEKREGKWYHMVSPVEGSAPIKIHQDANIYSLALNENEEISFEMKKDRQAYLVLLEGNAIVNGELLEASDAAKIIEEDIKIKSKDFSHYLVVEMKK</sequence>
<dbReference type="EMBL" id="MDKC01000033">
    <property type="protein sequence ID" value="ODG90879.1"/>
    <property type="molecule type" value="Genomic_DNA"/>
</dbReference>
<dbReference type="InterPro" id="IPR012093">
    <property type="entry name" value="Pirin"/>
</dbReference>
<dbReference type="InterPro" id="IPR014710">
    <property type="entry name" value="RmlC-like_jellyroll"/>
</dbReference>
<dbReference type="CDD" id="cd02910">
    <property type="entry name" value="cupin_Yhhw_N"/>
    <property type="match status" value="1"/>
</dbReference>
<dbReference type="SUPFAM" id="SSF51182">
    <property type="entry name" value="RmlC-like cupins"/>
    <property type="match status" value="1"/>
</dbReference>
<name>A0ABX2ZQX5_9BACI</name>
<reference evidence="5 6" key="1">
    <citation type="submission" date="2016-07" db="EMBL/GenBank/DDBJ databases">
        <authorList>
            <person name="Townsley L."/>
            <person name="Shank E.A."/>
        </authorList>
    </citation>
    <scope>NUCLEOTIDE SEQUENCE [LARGE SCALE GENOMIC DNA]</scope>
    <source>
        <strain evidence="5 6">CH01</strain>
    </source>
</reference>
<evidence type="ECO:0000313" key="6">
    <source>
        <dbReference type="Proteomes" id="UP000094580"/>
    </source>
</evidence>
<evidence type="ECO:0000259" key="3">
    <source>
        <dbReference type="Pfam" id="PF02678"/>
    </source>
</evidence>
<dbReference type="InterPro" id="IPR041602">
    <property type="entry name" value="Quercetinase_C"/>
</dbReference>
<evidence type="ECO:0008006" key="7">
    <source>
        <dbReference type="Google" id="ProtNLM"/>
    </source>
</evidence>
<dbReference type="Pfam" id="PF17954">
    <property type="entry name" value="Pirin_C_2"/>
    <property type="match status" value="1"/>
</dbReference>
<evidence type="ECO:0000259" key="4">
    <source>
        <dbReference type="Pfam" id="PF17954"/>
    </source>
</evidence>
<comment type="similarity">
    <text evidence="1 2">Belongs to the pirin family.</text>
</comment>